<accession>S0FA74</accession>
<dbReference type="HOGENOM" id="CLU_3247103_0_0_10"/>
<dbReference type="AlphaFoldDB" id="S0FA74"/>
<protein>
    <submittedName>
        <fullName evidence="1">Uncharacterized protein</fullName>
    </submittedName>
</protein>
<proteinExistence type="predicted"/>
<keyword evidence="2" id="KW-1185">Reference proteome</keyword>
<gene>
    <name evidence="1" type="ORF">BACCOPRO_02857</name>
</gene>
<name>S0FA74_9BACT</name>
<reference evidence="1 2" key="1">
    <citation type="submission" date="2008-12" db="EMBL/GenBank/DDBJ databases">
        <authorList>
            <person name="Fulton L."/>
            <person name="Clifton S."/>
            <person name="Fulton B."/>
            <person name="Xu J."/>
            <person name="Minx P."/>
            <person name="Pepin K.H."/>
            <person name="Johnson M."/>
            <person name="Bhonagiri V."/>
            <person name="Nash W.E."/>
            <person name="Mardis E.R."/>
            <person name="Wilson R.K."/>
        </authorList>
    </citation>
    <scope>NUCLEOTIDE SEQUENCE [LARGE SCALE GENOMIC DNA]</scope>
    <source>
        <strain evidence="1 2">DSM 18228</strain>
    </source>
</reference>
<comment type="caution">
    <text evidence="1">The sequence shown here is derived from an EMBL/GenBank/DDBJ whole genome shotgun (WGS) entry which is preliminary data.</text>
</comment>
<evidence type="ECO:0000313" key="2">
    <source>
        <dbReference type="Proteomes" id="UP000014073"/>
    </source>
</evidence>
<dbReference type="Proteomes" id="UP000014073">
    <property type="component" value="Unassembled WGS sequence"/>
</dbReference>
<dbReference type="EMBL" id="ACBW01000182">
    <property type="protein sequence ID" value="EEF77338.1"/>
    <property type="molecule type" value="Genomic_DNA"/>
</dbReference>
<dbReference type="STRING" id="547042.BACCOPRO_02857"/>
<evidence type="ECO:0000313" key="1">
    <source>
        <dbReference type="EMBL" id="EEF77338.1"/>
    </source>
</evidence>
<organism evidence="1 2">
    <name type="scientific">Phocaeicola coprophilus DSM 18228 = JCM 13818</name>
    <dbReference type="NCBI Taxonomy" id="547042"/>
    <lineage>
        <taxon>Bacteria</taxon>
        <taxon>Pseudomonadati</taxon>
        <taxon>Bacteroidota</taxon>
        <taxon>Bacteroidia</taxon>
        <taxon>Bacteroidales</taxon>
        <taxon>Bacteroidaceae</taxon>
        <taxon>Phocaeicola</taxon>
    </lineage>
</organism>
<sequence length="42" mass="5099">MVQFLGYTSVCKDKSFFRKMKNFLACRDYKTERYIKNIIKSP</sequence>